<accession>A0AAV4IEY7</accession>
<sequence length="194" mass="22626">MFRRTIIQKCTSSIPQREPFYPVFCLYCDRDSSSPCRSDQYAFMPRYSMGSVMEDSENGEDEDHDFPTDYPALGLMSRYLVKLPDSASDLPDRNLVYTRHVLRPAVFKHGIDPRMYKPLPPLRMSLPIFPRVPFPVGSKQEVKSRQASMLLRRQTTAFHAMCSKPPKHPMEELLYQSCETLRRHYESLSELCHQ</sequence>
<gene>
    <name evidence="1" type="ORF">ElyMa_006592500</name>
</gene>
<protein>
    <submittedName>
        <fullName evidence="1">Uncharacterized protein</fullName>
    </submittedName>
</protein>
<reference evidence="1 2" key="1">
    <citation type="journal article" date="2021" name="Elife">
        <title>Chloroplast acquisition without the gene transfer in kleptoplastic sea slugs, Plakobranchus ocellatus.</title>
        <authorList>
            <person name="Maeda T."/>
            <person name="Takahashi S."/>
            <person name="Yoshida T."/>
            <person name="Shimamura S."/>
            <person name="Takaki Y."/>
            <person name="Nagai Y."/>
            <person name="Toyoda A."/>
            <person name="Suzuki Y."/>
            <person name="Arimoto A."/>
            <person name="Ishii H."/>
            <person name="Satoh N."/>
            <person name="Nishiyama T."/>
            <person name="Hasebe M."/>
            <person name="Maruyama T."/>
            <person name="Minagawa J."/>
            <person name="Obokata J."/>
            <person name="Shigenobu S."/>
        </authorList>
    </citation>
    <scope>NUCLEOTIDE SEQUENCE [LARGE SCALE GENOMIC DNA]</scope>
</reference>
<evidence type="ECO:0000313" key="2">
    <source>
        <dbReference type="Proteomes" id="UP000762676"/>
    </source>
</evidence>
<keyword evidence="2" id="KW-1185">Reference proteome</keyword>
<dbReference type="Proteomes" id="UP000762676">
    <property type="component" value="Unassembled WGS sequence"/>
</dbReference>
<name>A0AAV4IEY7_9GAST</name>
<comment type="caution">
    <text evidence="1">The sequence shown here is derived from an EMBL/GenBank/DDBJ whole genome shotgun (WGS) entry which is preliminary data.</text>
</comment>
<dbReference type="AlphaFoldDB" id="A0AAV4IEY7"/>
<evidence type="ECO:0000313" key="1">
    <source>
        <dbReference type="EMBL" id="GFS08327.1"/>
    </source>
</evidence>
<dbReference type="EMBL" id="BMAT01013245">
    <property type="protein sequence ID" value="GFS08327.1"/>
    <property type="molecule type" value="Genomic_DNA"/>
</dbReference>
<organism evidence="1 2">
    <name type="scientific">Elysia marginata</name>
    <dbReference type="NCBI Taxonomy" id="1093978"/>
    <lineage>
        <taxon>Eukaryota</taxon>
        <taxon>Metazoa</taxon>
        <taxon>Spiralia</taxon>
        <taxon>Lophotrochozoa</taxon>
        <taxon>Mollusca</taxon>
        <taxon>Gastropoda</taxon>
        <taxon>Heterobranchia</taxon>
        <taxon>Euthyneura</taxon>
        <taxon>Panpulmonata</taxon>
        <taxon>Sacoglossa</taxon>
        <taxon>Placobranchoidea</taxon>
        <taxon>Plakobranchidae</taxon>
        <taxon>Elysia</taxon>
    </lineage>
</organism>
<proteinExistence type="predicted"/>